<feature type="signal peptide" evidence="1">
    <location>
        <begin position="1"/>
        <end position="28"/>
    </location>
</feature>
<dbReference type="SUPFAM" id="SSF55486">
    <property type="entry name" value="Metalloproteases ('zincins'), catalytic domain"/>
    <property type="match status" value="1"/>
</dbReference>
<sequence>MQKCTTMTYRAMFKTCLLLVACFTPGETVPMSATKSVVFPKLLEGRSDDGRRILAIKDDLQLKLTKSSVFPDQFLYKEYEDGFEIQHHLEGRDLEKNLYHDSESMASLMVSTEGVLEVEGIVGKSLRIRPLKTEGRNSQGDRGHLLYEVEERLSQQGDILHAPGTEFQKGALAFTGHINVDARHDQTQIPETYPEVVIVLDTAHHKKFIGKGGEKRDKIIQYFGIFVNAVNLKYATLAFPKVKLVLAGIWRHSPKEESEYLKLHEENLIHSYLSIVNLANYTNEKNDEFASFDLLILVTGRDLVRVYEDGEHSSGLSGMCHLSELSRLLRRYTLLMDHIVYYCWKRGCALPTSFLLYIG</sequence>
<reference evidence="2" key="1">
    <citation type="submission" date="2018-03" db="EMBL/GenBank/DDBJ databases">
        <title>The relapsing fever spirochete Borrelia turicatae persists in the highly oxidative environment of its soft-bodied tick vector.</title>
        <authorList>
            <person name="Bourret T.J."/>
            <person name="Boyle W.K."/>
            <person name="Valenzuela J.G."/>
            <person name="Oliveira F."/>
            <person name="Lopez J.E."/>
        </authorList>
    </citation>
    <scope>NUCLEOTIDE SEQUENCE</scope>
    <source>
        <strain evidence="2">Kansas strain/isolate</strain>
        <tissue evidence="2">Salivary glands</tissue>
    </source>
</reference>
<dbReference type="InterPro" id="IPR024079">
    <property type="entry name" value="MetalloPept_cat_dom_sf"/>
</dbReference>
<feature type="chain" id="PRO_5015316678" evidence="1">
    <location>
        <begin position="29"/>
        <end position="359"/>
    </location>
</feature>
<evidence type="ECO:0000313" key="2">
    <source>
        <dbReference type="EMBL" id="MBY09881.1"/>
    </source>
</evidence>
<keyword evidence="1" id="KW-0732">Signal</keyword>
<dbReference type="EMBL" id="GGLE01005755">
    <property type="protein sequence ID" value="MBY09881.1"/>
    <property type="molecule type" value="Transcribed_RNA"/>
</dbReference>
<dbReference type="Gene3D" id="3.40.390.10">
    <property type="entry name" value="Collagenase (Catalytic Domain)"/>
    <property type="match status" value="1"/>
</dbReference>
<proteinExistence type="predicted"/>
<name>A0A2R5LK40_9ACAR</name>
<keyword evidence="2" id="KW-0645">Protease</keyword>
<keyword evidence="2" id="KW-0378">Hydrolase</keyword>
<dbReference type="GO" id="GO:0006508">
    <property type="term" value="P:proteolysis"/>
    <property type="evidence" value="ECO:0007669"/>
    <property type="project" value="UniProtKB-KW"/>
</dbReference>
<organism evidence="2">
    <name type="scientific">Ornithodoros turicata</name>
    <dbReference type="NCBI Taxonomy" id="34597"/>
    <lineage>
        <taxon>Eukaryota</taxon>
        <taxon>Metazoa</taxon>
        <taxon>Ecdysozoa</taxon>
        <taxon>Arthropoda</taxon>
        <taxon>Chelicerata</taxon>
        <taxon>Arachnida</taxon>
        <taxon>Acari</taxon>
        <taxon>Parasitiformes</taxon>
        <taxon>Ixodida</taxon>
        <taxon>Ixodoidea</taxon>
        <taxon>Argasidae</taxon>
        <taxon>Ornithodorinae</taxon>
        <taxon>Ornithodoros</taxon>
    </lineage>
</organism>
<protein>
    <submittedName>
        <fullName evidence="2">Putative secreted metalloprotease</fullName>
    </submittedName>
</protein>
<keyword evidence="2" id="KW-0482">Metalloprotease</keyword>
<accession>A0A2R5LK40</accession>
<dbReference type="GO" id="GO:0008237">
    <property type="term" value="F:metallopeptidase activity"/>
    <property type="evidence" value="ECO:0007669"/>
    <property type="project" value="UniProtKB-KW"/>
</dbReference>
<dbReference type="AlphaFoldDB" id="A0A2R5LK40"/>
<evidence type="ECO:0000256" key="1">
    <source>
        <dbReference type="SAM" id="SignalP"/>
    </source>
</evidence>